<dbReference type="EMBL" id="AZHX01000949">
    <property type="protein sequence ID" value="ETX05456.1"/>
    <property type="molecule type" value="Genomic_DNA"/>
</dbReference>
<accession>W4M6A7</accession>
<evidence type="ECO:0000313" key="2">
    <source>
        <dbReference type="Proteomes" id="UP000019140"/>
    </source>
</evidence>
<organism evidence="1 2">
    <name type="scientific">Candidatus Entotheonella gemina</name>
    <dbReference type="NCBI Taxonomy" id="1429439"/>
    <lineage>
        <taxon>Bacteria</taxon>
        <taxon>Pseudomonadati</taxon>
        <taxon>Nitrospinota/Tectimicrobiota group</taxon>
        <taxon>Candidatus Tectimicrobiota</taxon>
        <taxon>Candidatus Entotheonellia</taxon>
        <taxon>Candidatus Entotheonellales</taxon>
        <taxon>Candidatus Entotheonellaceae</taxon>
        <taxon>Candidatus Entotheonella</taxon>
    </lineage>
</organism>
<reference evidence="1 2" key="1">
    <citation type="journal article" date="2014" name="Nature">
        <title>An environmental bacterial taxon with a large and distinct metabolic repertoire.</title>
        <authorList>
            <person name="Wilson M.C."/>
            <person name="Mori T."/>
            <person name="Ruckert C."/>
            <person name="Uria A.R."/>
            <person name="Helf M.J."/>
            <person name="Takada K."/>
            <person name="Gernert C."/>
            <person name="Steffens U.A."/>
            <person name="Heycke N."/>
            <person name="Schmitt S."/>
            <person name="Rinke C."/>
            <person name="Helfrich E.J."/>
            <person name="Brachmann A.O."/>
            <person name="Gurgui C."/>
            <person name="Wakimoto T."/>
            <person name="Kracht M."/>
            <person name="Crusemann M."/>
            <person name="Hentschel U."/>
            <person name="Abe I."/>
            <person name="Matsunaga S."/>
            <person name="Kalinowski J."/>
            <person name="Takeyama H."/>
            <person name="Piel J."/>
        </authorList>
    </citation>
    <scope>NUCLEOTIDE SEQUENCE [LARGE SCALE GENOMIC DNA]</scope>
    <source>
        <strain evidence="2">TSY2</strain>
    </source>
</reference>
<comment type="caution">
    <text evidence="1">The sequence shown here is derived from an EMBL/GenBank/DDBJ whole genome shotgun (WGS) entry which is preliminary data.</text>
</comment>
<evidence type="ECO:0000313" key="1">
    <source>
        <dbReference type="EMBL" id="ETX05456.1"/>
    </source>
</evidence>
<dbReference type="HOGENOM" id="CLU_2192208_0_0_7"/>
<dbReference type="Proteomes" id="UP000019140">
    <property type="component" value="Unassembled WGS sequence"/>
</dbReference>
<gene>
    <name evidence="1" type="ORF">ETSY2_22895</name>
</gene>
<name>W4M6A7_9BACT</name>
<dbReference type="AlphaFoldDB" id="W4M6A7"/>
<protein>
    <submittedName>
        <fullName evidence="1">Uncharacterized protein</fullName>
    </submittedName>
</protein>
<sequence length="108" mass="12178">MVSAISDVLADSARSYTSFFNPYPRGDELLDRNAAVTDDTFLFVDKRLPTECEKGKIVVGEPHGLPRRQCRISNQYESRKVGDKCLQDLISPVAHHRHLCAVMWQDGS</sequence>
<keyword evidence="2" id="KW-1185">Reference proteome</keyword>
<proteinExistence type="predicted"/>